<feature type="domain" description="Sulfatase N-terminal" evidence="5">
    <location>
        <begin position="25"/>
        <end position="344"/>
    </location>
</feature>
<dbReference type="InterPro" id="IPR000917">
    <property type="entry name" value="Sulfatase_N"/>
</dbReference>
<proteinExistence type="inferred from homology"/>
<dbReference type="EMBL" id="UOGD01000367">
    <property type="protein sequence ID" value="VAX27062.1"/>
    <property type="molecule type" value="Genomic_DNA"/>
</dbReference>
<protein>
    <submittedName>
        <fullName evidence="6">Arylsulfatase</fullName>
        <ecNumber evidence="6">3.1.6.1</ecNumber>
    </submittedName>
</protein>
<sequence length="462" mass="52850">MKYILKILLVLLLFSITLNAQNAKPNIIVIVSDDAGYSDFGSYGSKVLKTPNIDKLADSGVRFTNGYVSASVCGPSRAGLMTGRYQQRFGYEVNNVPKAMDPTVGLQGEDMGLPLDQMTMADYMKRAGYVNMAVGKWHLGIADCYHPLERGFDEFYGFLGGSRHYFQDDRDYIRKDNAVRRNHVKQADFDYTTDGFTNAAVDFIDRHKKEKFFVYLAYNAVHTPLQAKEQDMEDYGFLKDEKYQTYAGMMKSLDENIGKLLTYLDDENLRENTLIFFINDNGGPTYVTPANNDPLSGCKGTNYEGGIRVPFIISWTSVLPKNEVYDSPVISFDILATMLDVVNIKAREKTQLDGVNLLPYLLGNKKERPHKTLFWRENITAAVRDGDWKLIRFPDKPAELYNLSQDISEVNDLAAREPEKVKELYGKLWNWEHELARPLWFLQTKFDKQVIDKGIKYHKVKK</sequence>
<evidence type="ECO:0000256" key="4">
    <source>
        <dbReference type="ARBA" id="ARBA00022837"/>
    </source>
</evidence>
<accession>A0A3B1CFR8</accession>
<gene>
    <name evidence="6" type="ORF">MNBD_IGNAVI01-2945</name>
</gene>
<reference evidence="6" key="1">
    <citation type="submission" date="2018-06" db="EMBL/GenBank/DDBJ databases">
        <authorList>
            <person name="Zhirakovskaya E."/>
        </authorList>
    </citation>
    <scope>NUCLEOTIDE SEQUENCE</scope>
</reference>
<evidence type="ECO:0000259" key="5">
    <source>
        <dbReference type="Pfam" id="PF00884"/>
    </source>
</evidence>
<dbReference type="InterPro" id="IPR050738">
    <property type="entry name" value="Sulfatase"/>
</dbReference>
<evidence type="ECO:0000313" key="6">
    <source>
        <dbReference type="EMBL" id="VAX27062.1"/>
    </source>
</evidence>
<keyword evidence="4" id="KW-0106">Calcium</keyword>
<dbReference type="Gene3D" id="3.30.1120.10">
    <property type="match status" value="1"/>
</dbReference>
<dbReference type="PANTHER" id="PTHR42693">
    <property type="entry name" value="ARYLSULFATASE FAMILY MEMBER"/>
    <property type="match status" value="1"/>
</dbReference>
<evidence type="ECO:0000256" key="2">
    <source>
        <dbReference type="ARBA" id="ARBA00022723"/>
    </source>
</evidence>
<dbReference type="SUPFAM" id="SSF53649">
    <property type="entry name" value="Alkaline phosphatase-like"/>
    <property type="match status" value="1"/>
</dbReference>
<name>A0A3B1CFR8_9ZZZZ</name>
<keyword evidence="3 6" id="KW-0378">Hydrolase</keyword>
<dbReference type="AlphaFoldDB" id="A0A3B1CFR8"/>
<dbReference type="GO" id="GO:0046872">
    <property type="term" value="F:metal ion binding"/>
    <property type="evidence" value="ECO:0007669"/>
    <property type="project" value="UniProtKB-KW"/>
</dbReference>
<comment type="similarity">
    <text evidence="1">Belongs to the sulfatase family.</text>
</comment>
<dbReference type="PANTHER" id="PTHR42693:SF53">
    <property type="entry name" value="ENDO-4-O-SULFATASE"/>
    <property type="match status" value="1"/>
</dbReference>
<dbReference type="InterPro" id="IPR024607">
    <property type="entry name" value="Sulfatase_CS"/>
</dbReference>
<dbReference type="CDD" id="cd16144">
    <property type="entry name" value="ARS_like"/>
    <property type="match status" value="1"/>
</dbReference>
<dbReference type="Pfam" id="PF00884">
    <property type="entry name" value="Sulfatase"/>
    <property type="match status" value="1"/>
</dbReference>
<evidence type="ECO:0000256" key="3">
    <source>
        <dbReference type="ARBA" id="ARBA00022801"/>
    </source>
</evidence>
<dbReference type="InterPro" id="IPR017850">
    <property type="entry name" value="Alkaline_phosphatase_core_sf"/>
</dbReference>
<dbReference type="EC" id="3.1.6.1" evidence="6"/>
<organism evidence="6">
    <name type="scientific">hydrothermal vent metagenome</name>
    <dbReference type="NCBI Taxonomy" id="652676"/>
    <lineage>
        <taxon>unclassified sequences</taxon>
        <taxon>metagenomes</taxon>
        <taxon>ecological metagenomes</taxon>
    </lineage>
</organism>
<dbReference type="Gene3D" id="3.40.720.10">
    <property type="entry name" value="Alkaline Phosphatase, subunit A"/>
    <property type="match status" value="1"/>
</dbReference>
<evidence type="ECO:0000256" key="1">
    <source>
        <dbReference type="ARBA" id="ARBA00008779"/>
    </source>
</evidence>
<dbReference type="PROSITE" id="PS00523">
    <property type="entry name" value="SULFATASE_1"/>
    <property type="match status" value="1"/>
</dbReference>
<dbReference type="GO" id="GO:0004065">
    <property type="term" value="F:arylsulfatase activity"/>
    <property type="evidence" value="ECO:0007669"/>
    <property type="project" value="UniProtKB-EC"/>
</dbReference>
<keyword evidence="2" id="KW-0479">Metal-binding</keyword>